<dbReference type="EMBL" id="KB469308">
    <property type="protein sequence ID" value="EPQ52334.1"/>
    <property type="molecule type" value="Genomic_DNA"/>
</dbReference>
<keyword evidence="2" id="KW-0812">Transmembrane</keyword>
<dbReference type="RefSeq" id="XP_007869489.1">
    <property type="nucleotide sequence ID" value="XM_007871298.1"/>
</dbReference>
<feature type="transmembrane region" description="Helical" evidence="2">
    <location>
        <begin position="411"/>
        <end position="429"/>
    </location>
</feature>
<dbReference type="KEGG" id="gtr:GLOTRDRAFT_132447"/>
<dbReference type="OMA" id="ANECDIA"/>
<reference evidence="3 4" key="1">
    <citation type="journal article" date="2012" name="Science">
        <title>The Paleozoic origin of enzymatic lignin decomposition reconstructed from 31 fungal genomes.</title>
        <authorList>
            <person name="Floudas D."/>
            <person name="Binder M."/>
            <person name="Riley R."/>
            <person name="Barry K."/>
            <person name="Blanchette R.A."/>
            <person name="Henrissat B."/>
            <person name="Martinez A.T."/>
            <person name="Otillar R."/>
            <person name="Spatafora J.W."/>
            <person name="Yadav J.S."/>
            <person name="Aerts A."/>
            <person name="Benoit I."/>
            <person name="Boyd A."/>
            <person name="Carlson A."/>
            <person name="Copeland A."/>
            <person name="Coutinho P.M."/>
            <person name="de Vries R.P."/>
            <person name="Ferreira P."/>
            <person name="Findley K."/>
            <person name="Foster B."/>
            <person name="Gaskell J."/>
            <person name="Glotzer D."/>
            <person name="Gorecki P."/>
            <person name="Heitman J."/>
            <person name="Hesse C."/>
            <person name="Hori C."/>
            <person name="Igarashi K."/>
            <person name="Jurgens J.A."/>
            <person name="Kallen N."/>
            <person name="Kersten P."/>
            <person name="Kohler A."/>
            <person name="Kuees U."/>
            <person name="Kumar T.K.A."/>
            <person name="Kuo A."/>
            <person name="LaButti K."/>
            <person name="Larrondo L.F."/>
            <person name="Lindquist E."/>
            <person name="Ling A."/>
            <person name="Lombard V."/>
            <person name="Lucas S."/>
            <person name="Lundell T."/>
            <person name="Martin R."/>
            <person name="McLaughlin D.J."/>
            <person name="Morgenstern I."/>
            <person name="Morin E."/>
            <person name="Murat C."/>
            <person name="Nagy L.G."/>
            <person name="Nolan M."/>
            <person name="Ohm R.A."/>
            <person name="Patyshakuliyeva A."/>
            <person name="Rokas A."/>
            <person name="Ruiz-Duenas F.J."/>
            <person name="Sabat G."/>
            <person name="Salamov A."/>
            <person name="Samejima M."/>
            <person name="Schmutz J."/>
            <person name="Slot J.C."/>
            <person name="St John F."/>
            <person name="Stenlid J."/>
            <person name="Sun H."/>
            <person name="Sun S."/>
            <person name="Syed K."/>
            <person name="Tsang A."/>
            <person name="Wiebenga A."/>
            <person name="Young D."/>
            <person name="Pisabarro A."/>
            <person name="Eastwood D.C."/>
            <person name="Martin F."/>
            <person name="Cullen D."/>
            <person name="Grigoriev I.V."/>
            <person name="Hibbett D.S."/>
        </authorList>
    </citation>
    <scope>NUCLEOTIDE SEQUENCE [LARGE SCALE GENOMIC DNA]</scope>
    <source>
        <strain evidence="3 4">ATCC 11539</strain>
    </source>
</reference>
<feature type="region of interest" description="Disordered" evidence="1">
    <location>
        <begin position="1"/>
        <end position="24"/>
    </location>
</feature>
<feature type="transmembrane region" description="Helical" evidence="2">
    <location>
        <begin position="441"/>
        <end position="460"/>
    </location>
</feature>
<dbReference type="eggNOG" id="ENOG502SKZI">
    <property type="taxonomic scope" value="Eukaryota"/>
</dbReference>
<proteinExistence type="predicted"/>
<dbReference type="STRING" id="670483.S7RI96"/>
<keyword evidence="4" id="KW-1185">Reference proteome</keyword>
<organism evidence="3 4">
    <name type="scientific">Gloeophyllum trabeum (strain ATCC 11539 / FP-39264 / Madison 617)</name>
    <name type="common">Brown rot fungus</name>
    <dbReference type="NCBI Taxonomy" id="670483"/>
    <lineage>
        <taxon>Eukaryota</taxon>
        <taxon>Fungi</taxon>
        <taxon>Dikarya</taxon>
        <taxon>Basidiomycota</taxon>
        <taxon>Agaricomycotina</taxon>
        <taxon>Agaricomycetes</taxon>
        <taxon>Gloeophyllales</taxon>
        <taxon>Gloeophyllaceae</taxon>
        <taxon>Gloeophyllum</taxon>
    </lineage>
</organism>
<feature type="transmembrane region" description="Helical" evidence="2">
    <location>
        <begin position="318"/>
        <end position="338"/>
    </location>
</feature>
<keyword evidence="2" id="KW-0472">Membrane</keyword>
<keyword evidence="2" id="KW-1133">Transmembrane helix</keyword>
<evidence type="ECO:0008006" key="5">
    <source>
        <dbReference type="Google" id="ProtNLM"/>
    </source>
</evidence>
<gene>
    <name evidence="3" type="ORF">GLOTRDRAFT_132447</name>
</gene>
<name>S7RI96_GLOTA</name>
<dbReference type="HOGENOM" id="CLU_015091_2_1_1"/>
<evidence type="ECO:0000256" key="2">
    <source>
        <dbReference type="SAM" id="Phobius"/>
    </source>
</evidence>
<dbReference type="GeneID" id="19302495"/>
<dbReference type="AlphaFoldDB" id="S7RI96"/>
<feature type="transmembrane region" description="Helical" evidence="2">
    <location>
        <begin position="350"/>
        <end position="369"/>
    </location>
</feature>
<dbReference type="Proteomes" id="UP000030669">
    <property type="component" value="Unassembled WGS sequence"/>
</dbReference>
<evidence type="ECO:0000313" key="4">
    <source>
        <dbReference type="Proteomes" id="UP000030669"/>
    </source>
</evidence>
<dbReference type="OrthoDB" id="2657661at2759"/>
<protein>
    <recommendedName>
        <fullName evidence="5">WW domain-containing protein</fullName>
    </recommendedName>
</protein>
<accession>S7RI96</accession>
<evidence type="ECO:0000313" key="3">
    <source>
        <dbReference type="EMBL" id="EPQ52334.1"/>
    </source>
</evidence>
<evidence type="ECO:0000256" key="1">
    <source>
        <dbReference type="SAM" id="MobiDB-lite"/>
    </source>
</evidence>
<sequence>MGLGSRSSLRLVASGSDHQPPGGSCLEVSTTTTFPASNIDYLSSARLSRTTLGSVHVASPGGAGPIRIDLKPTTAKKISGARYDRGIVIEKREEDGKDNPKIPALKREFDFDSPVPEGWEACLHPEGALYFYQRNKRILTDANLCDPAEARALFAGIGYLEDALEENHIVMPDDCEIALELNTVDDAKETLVRECGYYFVDGLSRALFWFDTYDVEELLEEVQGKTNLRHLSRLMSVFVHQRFIHYHGLPGARLSRIQTIYGDTKKGDSLLIKLVSPLFFNAPRFHLRTLDDIWVDKVINYQSWDYLMGKLQDEWEHISIIATVMLTVNIGFLAIQSVDRSEDIRSAAQLTSYLSAILSVSSIVIGLALSRHHRTLKRDDADIAQYYLWSKYHPELGLEVLAIMYGLPHALLMWSICAFFVALTCQYFQLNPDIEATSLAGRIPVALTWLIALSLVVWILHCDWQGKDDSLSGKVFCFLKSMWSQVSSGTLTMGQSVGRVLRAPLHAIRTAPADSQDVPNELSEA</sequence>